<gene>
    <name evidence="1" type="ORF">DFJ66_4647</name>
</gene>
<dbReference type="EMBL" id="RBXR01000001">
    <property type="protein sequence ID" value="RKT71358.1"/>
    <property type="molecule type" value="Genomic_DNA"/>
</dbReference>
<dbReference type="AlphaFoldDB" id="A0A495XIC9"/>
<dbReference type="OrthoDB" id="3696762at2"/>
<comment type="caution">
    <text evidence="1">The sequence shown here is derived from an EMBL/GenBank/DDBJ whole genome shotgun (WGS) entry which is preliminary data.</text>
</comment>
<organism evidence="1 2">
    <name type="scientific">Saccharothrix variisporea</name>
    <dbReference type="NCBI Taxonomy" id="543527"/>
    <lineage>
        <taxon>Bacteria</taxon>
        <taxon>Bacillati</taxon>
        <taxon>Actinomycetota</taxon>
        <taxon>Actinomycetes</taxon>
        <taxon>Pseudonocardiales</taxon>
        <taxon>Pseudonocardiaceae</taxon>
        <taxon>Saccharothrix</taxon>
    </lineage>
</organism>
<sequence length="223" mass="25144">MELMDEYLDALEPFLRDPEMREGQAYFNALGAVFWHLCDDVLGTDKDPHGVDRNLPAFLEWLEKALEREAVRRRWVRDGEMTAEFWAAVDGRNWRDHDVPGALRALAGGASDAYQRVVGSVAHDHSGTPYAVLAPALPFLLAVTTQVERARDVGLEVLLDVLSWVDWEGEPLDGAPHPDAVLRGLEGYWGYVKAMRTDTARELVWLMEEGPNPPKRVRPSKRS</sequence>
<proteinExistence type="predicted"/>
<evidence type="ECO:0000313" key="1">
    <source>
        <dbReference type="EMBL" id="RKT71358.1"/>
    </source>
</evidence>
<protein>
    <submittedName>
        <fullName evidence="1">Uncharacterized protein</fullName>
    </submittedName>
</protein>
<reference evidence="1 2" key="1">
    <citation type="submission" date="2018-10" db="EMBL/GenBank/DDBJ databases">
        <title>Sequencing the genomes of 1000 actinobacteria strains.</title>
        <authorList>
            <person name="Klenk H.-P."/>
        </authorList>
    </citation>
    <scope>NUCLEOTIDE SEQUENCE [LARGE SCALE GENOMIC DNA]</scope>
    <source>
        <strain evidence="1 2">DSM 43911</strain>
    </source>
</reference>
<dbReference type="Proteomes" id="UP000272729">
    <property type="component" value="Unassembled WGS sequence"/>
</dbReference>
<name>A0A495XIC9_9PSEU</name>
<evidence type="ECO:0000313" key="2">
    <source>
        <dbReference type="Proteomes" id="UP000272729"/>
    </source>
</evidence>
<keyword evidence="2" id="KW-1185">Reference proteome</keyword>
<accession>A0A495XIC9</accession>
<dbReference type="RefSeq" id="WP_121223693.1">
    <property type="nucleotide sequence ID" value="NZ_JBIUBA010000001.1"/>
</dbReference>